<keyword evidence="4" id="KW-0812">Transmembrane</keyword>
<dbReference type="AlphaFoldDB" id="A0A0F9DB45"/>
<evidence type="ECO:0000313" key="6">
    <source>
        <dbReference type="EMBL" id="KKL58928.1"/>
    </source>
</evidence>
<dbReference type="Pfam" id="PF09084">
    <property type="entry name" value="NMT1"/>
    <property type="match status" value="1"/>
</dbReference>
<dbReference type="SMART" id="SM00062">
    <property type="entry name" value="PBPb"/>
    <property type="match status" value="1"/>
</dbReference>
<dbReference type="GO" id="GO:0016020">
    <property type="term" value="C:membrane"/>
    <property type="evidence" value="ECO:0007669"/>
    <property type="project" value="InterPro"/>
</dbReference>
<evidence type="ECO:0000256" key="4">
    <source>
        <dbReference type="SAM" id="Phobius"/>
    </source>
</evidence>
<gene>
    <name evidence="6" type="ORF">LCGC14_2220450</name>
</gene>
<dbReference type="InterPro" id="IPR010067">
    <property type="entry name" value="ABC_SsuA_sub-bd"/>
</dbReference>
<reference evidence="6" key="1">
    <citation type="journal article" date="2015" name="Nature">
        <title>Complex archaea that bridge the gap between prokaryotes and eukaryotes.</title>
        <authorList>
            <person name="Spang A."/>
            <person name="Saw J.H."/>
            <person name="Jorgensen S.L."/>
            <person name="Zaremba-Niedzwiedzka K."/>
            <person name="Martijn J."/>
            <person name="Lind A.E."/>
            <person name="van Eijk R."/>
            <person name="Schleper C."/>
            <person name="Guy L."/>
            <person name="Ettema T.J."/>
        </authorList>
    </citation>
    <scope>NUCLEOTIDE SEQUENCE</scope>
</reference>
<accession>A0A0F9DB45</accession>
<dbReference type="Gene3D" id="3.40.190.10">
    <property type="entry name" value="Periplasmic binding protein-like II"/>
    <property type="match status" value="2"/>
</dbReference>
<name>A0A0F9DB45_9ZZZZ</name>
<sequence length="321" mass="34949">MTKKIILIIIVLIVVAFVAYNYLMPSDDDNDTAKDVTKDITIGSFFRAVDYAPYLVARDQGWFDEVANEYSVNLSYVEFQSLPSVNEAFATDNVDMVFEAEPPAIIGRSAGIGILIADSGVSLIQEILVHTDSEIREVKDLKGKKIAVLAGTSSHYGLVKILEAAGLSRDDVEVLDMVPPDAKAAFGTNQVDAWAVWPPFVEQEVLSGLGRTLGGGDVFIQSIVAVREKFSVESPELLSDLLAVVGRAQDWILANEESAQQIIATELDLELAVVVEAWPKHNFKPPFGDDEIADIQAKADFLLEVGLIDNKVNVGGELIKL</sequence>
<dbReference type="EMBL" id="LAZR01029656">
    <property type="protein sequence ID" value="KKL58928.1"/>
    <property type="molecule type" value="Genomic_DNA"/>
</dbReference>
<protein>
    <recommendedName>
        <fullName evidence="5">Solute-binding protein family 3/N-terminal domain-containing protein</fullName>
    </recommendedName>
</protein>
<dbReference type="FunFam" id="3.40.190.10:FF:000050">
    <property type="entry name" value="Sulfonate ABC transporter substrate-binding protein"/>
    <property type="match status" value="1"/>
</dbReference>
<keyword evidence="4" id="KW-0472">Membrane</keyword>
<evidence type="ECO:0000256" key="3">
    <source>
        <dbReference type="ARBA" id="ARBA00022729"/>
    </source>
</evidence>
<comment type="subcellular location">
    <subcellularLocation>
        <location evidence="1">Periplasm</location>
    </subcellularLocation>
</comment>
<evidence type="ECO:0000259" key="5">
    <source>
        <dbReference type="SMART" id="SM00062"/>
    </source>
</evidence>
<dbReference type="GO" id="GO:0042626">
    <property type="term" value="F:ATPase-coupled transmembrane transporter activity"/>
    <property type="evidence" value="ECO:0007669"/>
    <property type="project" value="InterPro"/>
</dbReference>
<comment type="caution">
    <text evidence="6">The sequence shown here is derived from an EMBL/GenBank/DDBJ whole genome shotgun (WGS) entry which is preliminary data.</text>
</comment>
<keyword evidence="4" id="KW-1133">Transmembrane helix</keyword>
<dbReference type="NCBIfam" id="TIGR01728">
    <property type="entry name" value="SsuA_fam"/>
    <property type="match status" value="1"/>
</dbReference>
<dbReference type="InterPro" id="IPR015168">
    <property type="entry name" value="SsuA/THI5"/>
</dbReference>
<organism evidence="6">
    <name type="scientific">marine sediment metagenome</name>
    <dbReference type="NCBI Taxonomy" id="412755"/>
    <lineage>
        <taxon>unclassified sequences</taxon>
        <taxon>metagenomes</taxon>
        <taxon>ecological metagenomes</taxon>
    </lineage>
</organism>
<dbReference type="GO" id="GO:0042597">
    <property type="term" value="C:periplasmic space"/>
    <property type="evidence" value="ECO:0007669"/>
    <property type="project" value="UniProtKB-SubCell"/>
</dbReference>
<dbReference type="InterPro" id="IPR001638">
    <property type="entry name" value="Solute-binding_3/MltF_N"/>
</dbReference>
<dbReference type="PANTHER" id="PTHR30024:SF42">
    <property type="entry name" value="ALIPHATIC SULFONATES-BINDING PROTEIN-RELATED"/>
    <property type="match status" value="1"/>
</dbReference>
<feature type="transmembrane region" description="Helical" evidence="4">
    <location>
        <begin position="5"/>
        <end position="23"/>
    </location>
</feature>
<dbReference type="SUPFAM" id="SSF53850">
    <property type="entry name" value="Periplasmic binding protein-like II"/>
    <property type="match status" value="1"/>
</dbReference>
<dbReference type="CDD" id="cd01008">
    <property type="entry name" value="PBP2_NrtA_SsuA_CpmA_like"/>
    <property type="match status" value="1"/>
</dbReference>
<feature type="domain" description="Solute-binding protein family 3/N-terminal" evidence="5">
    <location>
        <begin position="39"/>
        <end position="259"/>
    </location>
</feature>
<proteinExistence type="predicted"/>
<evidence type="ECO:0000256" key="2">
    <source>
        <dbReference type="ARBA" id="ARBA00022448"/>
    </source>
</evidence>
<evidence type="ECO:0000256" key="1">
    <source>
        <dbReference type="ARBA" id="ARBA00004418"/>
    </source>
</evidence>
<keyword evidence="2" id="KW-0813">Transport</keyword>
<keyword evidence="3" id="KW-0732">Signal</keyword>
<dbReference type="PANTHER" id="PTHR30024">
    <property type="entry name" value="ALIPHATIC SULFONATES-BINDING PROTEIN-RELATED"/>
    <property type="match status" value="1"/>
</dbReference>